<dbReference type="SUPFAM" id="SSF56112">
    <property type="entry name" value="Protein kinase-like (PK-like)"/>
    <property type="match status" value="1"/>
</dbReference>
<dbReference type="InterPro" id="IPR050349">
    <property type="entry name" value="WD_LIS1/nudF_dynein_reg"/>
</dbReference>
<dbReference type="InterPro" id="IPR019775">
    <property type="entry name" value="WD40_repeat_CS"/>
</dbReference>
<keyword evidence="4" id="KW-0472">Membrane</keyword>
<keyword evidence="7" id="KW-1185">Reference proteome</keyword>
<name>A0A3S0XH11_CHLFR</name>
<dbReference type="Proteomes" id="UP000268857">
    <property type="component" value="Unassembled WGS sequence"/>
</dbReference>
<dbReference type="Gene3D" id="1.10.510.10">
    <property type="entry name" value="Transferase(Phosphotransferase) domain 1"/>
    <property type="match status" value="1"/>
</dbReference>
<feature type="repeat" description="WD" evidence="3">
    <location>
        <begin position="571"/>
        <end position="612"/>
    </location>
</feature>
<feature type="repeat" description="WD" evidence="3">
    <location>
        <begin position="529"/>
        <end position="570"/>
    </location>
</feature>
<keyword evidence="4" id="KW-0812">Transmembrane</keyword>
<gene>
    <name evidence="6" type="ORF">PCC6912_61160</name>
</gene>
<accession>A0A3S0XH11</accession>
<feature type="repeat" description="WD" evidence="3">
    <location>
        <begin position="619"/>
        <end position="647"/>
    </location>
</feature>
<dbReference type="InterPro" id="IPR011009">
    <property type="entry name" value="Kinase-like_dom_sf"/>
</dbReference>
<dbReference type="GO" id="GO:0004672">
    <property type="term" value="F:protein kinase activity"/>
    <property type="evidence" value="ECO:0007669"/>
    <property type="project" value="InterPro"/>
</dbReference>
<evidence type="ECO:0000256" key="3">
    <source>
        <dbReference type="PROSITE-ProRule" id="PRU00221"/>
    </source>
</evidence>
<dbReference type="Pfam" id="PF00069">
    <property type="entry name" value="Pkinase"/>
    <property type="match status" value="1"/>
</dbReference>
<dbReference type="SUPFAM" id="SSF50978">
    <property type="entry name" value="WD40 repeat-like"/>
    <property type="match status" value="1"/>
</dbReference>
<evidence type="ECO:0000259" key="5">
    <source>
        <dbReference type="PROSITE" id="PS50011"/>
    </source>
</evidence>
<feature type="repeat" description="WD" evidence="3">
    <location>
        <begin position="445"/>
        <end position="486"/>
    </location>
</feature>
<dbReference type="PRINTS" id="PR00320">
    <property type="entry name" value="GPROTEINBRPT"/>
</dbReference>
<dbReference type="PROSITE" id="PS50011">
    <property type="entry name" value="PROTEIN_KINASE_DOM"/>
    <property type="match status" value="1"/>
</dbReference>
<evidence type="ECO:0000256" key="1">
    <source>
        <dbReference type="ARBA" id="ARBA00022574"/>
    </source>
</evidence>
<proteinExistence type="predicted"/>
<dbReference type="CDD" id="cd00200">
    <property type="entry name" value="WD40"/>
    <property type="match status" value="1"/>
</dbReference>
<dbReference type="Pfam" id="PF25173">
    <property type="entry name" value="Beta-prop_WDR3_1st"/>
    <property type="match status" value="1"/>
</dbReference>
<keyword evidence="4" id="KW-1133">Transmembrane helix</keyword>
<dbReference type="Pfam" id="PF00400">
    <property type="entry name" value="WD40"/>
    <property type="match status" value="2"/>
</dbReference>
<comment type="caution">
    <text evidence="6">The sequence shown here is derived from an EMBL/GenBank/DDBJ whole genome shotgun (WGS) entry which is preliminary data.</text>
</comment>
<dbReference type="PROSITE" id="PS00678">
    <property type="entry name" value="WD_REPEATS_1"/>
    <property type="match status" value="4"/>
</dbReference>
<reference evidence="6 7" key="1">
    <citation type="journal article" date="2019" name="Genome Biol. Evol.">
        <title>Day and night: Metabolic profiles and evolutionary relationships of six axenic non-marine cyanobacteria.</title>
        <authorList>
            <person name="Will S.E."/>
            <person name="Henke P."/>
            <person name="Boedeker C."/>
            <person name="Huang S."/>
            <person name="Brinkmann H."/>
            <person name="Rohde M."/>
            <person name="Jarek M."/>
            <person name="Friedl T."/>
            <person name="Seufert S."/>
            <person name="Schumacher M."/>
            <person name="Overmann J."/>
            <person name="Neumann-Schaal M."/>
            <person name="Petersen J."/>
        </authorList>
    </citation>
    <scope>NUCLEOTIDE SEQUENCE [LARGE SCALE GENOMIC DNA]</scope>
    <source>
        <strain evidence="6 7">PCC 6912</strain>
    </source>
</reference>
<dbReference type="STRING" id="211165.GCA_000317285_02274"/>
<feature type="repeat" description="WD" evidence="3">
    <location>
        <begin position="487"/>
        <end position="528"/>
    </location>
</feature>
<feature type="repeat" description="WD" evidence="3">
    <location>
        <begin position="403"/>
        <end position="444"/>
    </location>
</feature>
<dbReference type="SMART" id="SM00220">
    <property type="entry name" value="S_TKc"/>
    <property type="match status" value="1"/>
</dbReference>
<organism evidence="6 7">
    <name type="scientific">Chlorogloeopsis fritschii PCC 6912</name>
    <dbReference type="NCBI Taxonomy" id="211165"/>
    <lineage>
        <taxon>Bacteria</taxon>
        <taxon>Bacillati</taxon>
        <taxon>Cyanobacteriota</taxon>
        <taxon>Cyanophyceae</taxon>
        <taxon>Nostocales</taxon>
        <taxon>Chlorogloeopsidaceae</taxon>
        <taxon>Chlorogloeopsis</taxon>
    </lineage>
</organism>
<feature type="transmembrane region" description="Helical" evidence="4">
    <location>
        <begin position="301"/>
        <end position="318"/>
    </location>
</feature>
<dbReference type="AlphaFoldDB" id="A0A3S0XH11"/>
<evidence type="ECO:0000256" key="2">
    <source>
        <dbReference type="ARBA" id="ARBA00022737"/>
    </source>
</evidence>
<dbReference type="InterPro" id="IPR001680">
    <property type="entry name" value="WD40_rpt"/>
</dbReference>
<protein>
    <recommendedName>
        <fullName evidence="5">Protein kinase domain-containing protein</fullName>
    </recommendedName>
</protein>
<dbReference type="GO" id="GO:0005524">
    <property type="term" value="F:ATP binding"/>
    <property type="evidence" value="ECO:0007669"/>
    <property type="project" value="InterPro"/>
</dbReference>
<dbReference type="PANTHER" id="PTHR44129">
    <property type="entry name" value="WD REPEAT-CONTAINING PROTEIN POP1"/>
    <property type="match status" value="1"/>
</dbReference>
<dbReference type="CDD" id="cd14014">
    <property type="entry name" value="STKc_PknB_like"/>
    <property type="match status" value="1"/>
</dbReference>
<sequence length="647" mass="72211">MALLRNRFRVTRVLSDEGGFGRTYLAEDLDKLNERCVIKQLAPKFQDSWALSKAVDLFHKEAQRLQQLGEHSQIPTLLAYFEENNYLYLVQQFIDGQNLLKELQQKRGYSAKEIREILLDLLPVLKFIHERGVIHRDIKPQNIIRRKSDGRLCLIDFGSSKQLTAKVQMPMGTSIGSHGYSAIEQIRDGKAYPASDLFSLGATCFHLLTGTSPFKLWTEHGYAWVQDWQEFLKNPISDELAEVIDKLLEKDVKQRYQSADQVLKDLFPKQTSLVKEANYPTNLQQTQPTLLSRKYTLLRNFFLLGSVVLLLVLGQFFYQQSGRLELSISSSFGKSNQNSNSETITPEPSQVPLQNFYLAKTFKSPDRSVLSIALAPNGKTIVSNSGDTIKMWSLATGQEIYTLKGHTGRVNIIAMTPDGQTLVSGSEDKTIKLWNLARGQEIRTLEEHSNSVNAFAISPDGKTLAIGSDDNTIKLWDLTTGQQIGTLKSHSSWVSAVAFSPDGQTLASGSRDKTIKLWNWAKGKKIRTFTGHSQTVTSIAIAPDGNTLVSGSDDKTIKLWNLDTGEEIRTLHKHSDQVKAIAITPDGYALASGSLDKTIKLWNIDTGEEIHTLKGHDGIQALAFSQDGKTLVSAGLDNTIKVWRVSE</sequence>
<dbReference type="PROSITE" id="PS50294">
    <property type="entry name" value="WD_REPEATS_REGION"/>
    <property type="match status" value="6"/>
</dbReference>
<keyword evidence="2" id="KW-0677">Repeat</keyword>
<evidence type="ECO:0000313" key="7">
    <source>
        <dbReference type="Proteomes" id="UP000268857"/>
    </source>
</evidence>
<dbReference type="InterPro" id="IPR000719">
    <property type="entry name" value="Prot_kinase_dom"/>
</dbReference>
<dbReference type="PROSITE" id="PS50082">
    <property type="entry name" value="WD_REPEATS_2"/>
    <property type="match status" value="6"/>
</dbReference>
<evidence type="ECO:0000313" key="6">
    <source>
        <dbReference type="EMBL" id="RUR72741.1"/>
    </source>
</evidence>
<dbReference type="SMART" id="SM00320">
    <property type="entry name" value="WD40"/>
    <property type="match status" value="7"/>
</dbReference>
<evidence type="ECO:0000256" key="4">
    <source>
        <dbReference type="SAM" id="Phobius"/>
    </source>
</evidence>
<dbReference type="EMBL" id="RSCJ01000043">
    <property type="protein sequence ID" value="RUR72741.1"/>
    <property type="molecule type" value="Genomic_DNA"/>
</dbReference>
<keyword evidence="1 3" id="KW-0853">WD repeat</keyword>
<feature type="domain" description="Protein kinase" evidence="5">
    <location>
        <begin position="9"/>
        <end position="267"/>
    </location>
</feature>
<dbReference type="InterPro" id="IPR036322">
    <property type="entry name" value="WD40_repeat_dom_sf"/>
</dbReference>
<dbReference type="Gene3D" id="2.130.10.10">
    <property type="entry name" value="YVTN repeat-like/Quinoprotein amine dehydrogenase"/>
    <property type="match status" value="3"/>
</dbReference>
<dbReference type="InterPro" id="IPR020472">
    <property type="entry name" value="WD40_PAC1"/>
</dbReference>
<dbReference type="InterPro" id="IPR015943">
    <property type="entry name" value="WD40/YVTN_repeat-like_dom_sf"/>
</dbReference>